<dbReference type="STRING" id="1220495.SAMN05216288_2843"/>
<dbReference type="AlphaFoldDB" id="A0A1M7FDC3"/>
<evidence type="ECO:0000313" key="6">
    <source>
        <dbReference type="EMBL" id="SHM01973.1"/>
    </source>
</evidence>
<feature type="domain" description="HTH araC/xylS-type" evidence="5">
    <location>
        <begin position="169"/>
        <end position="266"/>
    </location>
</feature>
<evidence type="ECO:0000256" key="2">
    <source>
        <dbReference type="ARBA" id="ARBA00023125"/>
    </source>
</evidence>
<proteinExistence type="predicted"/>
<evidence type="ECO:0000256" key="4">
    <source>
        <dbReference type="ARBA" id="ARBA00037345"/>
    </source>
</evidence>
<evidence type="ECO:0000313" key="7">
    <source>
        <dbReference type="Proteomes" id="UP000184305"/>
    </source>
</evidence>
<comment type="function">
    <text evidence="4">Regulatory protein of the TOL plasmid xyl operons. XylS activates the xylXYZLTEGFJQKIH operon required for the degradation of toluene, m-xylene and p-xylene.</text>
</comment>
<dbReference type="SMART" id="SM00342">
    <property type="entry name" value="HTH_ARAC"/>
    <property type="match status" value="1"/>
</dbReference>
<dbReference type="PROSITE" id="PS01124">
    <property type="entry name" value="HTH_ARAC_FAMILY_2"/>
    <property type="match status" value="1"/>
</dbReference>
<evidence type="ECO:0000256" key="1">
    <source>
        <dbReference type="ARBA" id="ARBA00023015"/>
    </source>
</evidence>
<evidence type="ECO:0000256" key="3">
    <source>
        <dbReference type="ARBA" id="ARBA00023163"/>
    </source>
</evidence>
<dbReference type="RefSeq" id="WP_073265410.1">
    <property type="nucleotide sequence ID" value="NZ_FRBQ01000003.1"/>
</dbReference>
<dbReference type="GO" id="GO:0003700">
    <property type="term" value="F:DNA-binding transcription factor activity"/>
    <property type="evidence" value="ECO:0007669"/>
    <property type="project" value="InterPro"/>
</dbReference>
<gene>
    <name evidence="6" type="ORF">SAMN05216288_2843</name>
</gene>
<dbReference type="InterPro" id="IPR050204">
    <property type="entry name" value="AraC_XylS_family_regulators"/>
</dbReference>
<dbReference type="SUPFAM" id="SSF51215">
    <property type="entry name" value="Regulatory protein AraC"/>
    <property type="match status" value="1"/>
</dbReference>
<dbReference type="PANTHER" id="PTHR46796:SF2">
    <property type="entry name" value="TRANSCRIPTIONAL REGULATORY PROTEIN"/>
    <property type="match status" value="1"/>
</dbReference>
<name>A0A1M7FDC3_9GAMM</name>
<dbReference type="InterPro" id="IPR018060">
    <property type="entry name" value="HTH_AraC"/>
</dbReference>
<reference evidence="7" key="1">
    <citation type="submission" date="2016-11" db="EMBL/GenBank/DDBJ databases">
        <authorList>
            <person name="Varghese N."/>
            <person name="Submissions S."/>
        </authorList>
    </citation>
    <scope>NUCLEOTIDE SEQUENCE [LARGE SCALE GENOMIC DNA]</scope>
    <source>
        <strain evidence="7">CECT 8089</strain>
    </source>
</reference>
<dbReference type="SUPFAM" id="SSF46689">
    <property type="entry name" value="Homeodomain-like"/>
    <property type="match status" value="2"/>
</dbReference>
<accession>A0A1M7FDC3</accession>
<dbReference type="Proteomes" id="UP000184305">
    <property type="component" value="Unassembled WGS sequence"/>
</dbReference>
<sequence>MGKSTSRSDWVLRSHAPGRVERIEAYFSGHGYDLHRHDSYAIGRTLAGVQSFRYRRAMRHSLPGGTLVLHPDELHDGMAGTEAGFHYRMLYIDPVLIQQVLGGKPLPFVVGGLSDDPRLRSATESFMQAMDNPLESLEEDDAIYDLAHALQAVAGKPRGRRAFDYPATQRAREYIHSRNGASITLDELEHVSGRDRWSLSRDFRALFGTSPYRYVPMRRLARCRELALSGIGLADAALIAGFFDQSHMTRHFVAGFGLSPARWLSMVKLQDRTRSRLGPSLEW</sequence>
<organism evidence="6 7">
    <name type="scientific">Phytopseudomonas punonensis</name>
    <dbReference type="NCBI Taxonomy" id="1220495"/>
    <lineage>
        <taxon>Bacteria</taxon>
        <taxon>Pseudomonadati</taxon>
        <taxon>Pseudomonadota</taxon>
        <taxon>Gammaproteobacteria</taxon>
        <taxon>Pseudomonadales</taxon>
        <taxon>Pseudomonadaceae</taxon>
        <taxon>Phytopseudomonas</taxon>
    </lineage>
</organism>
<dbReference type="Gene3D" id="1.10.10.60">
    <property type="entry name" value="Homeodomain-like"/>
    <property type="match status" value="1"/>
</dbReference>
<evidence type="ECO:0000259" key="5">
    <source>
        <dbReference type="PROSITE" id="PS01124"/>
    </source>
</evidence>
<keyword evidence="7" id="KW-1185">Reference proteome</keyword>
<dbReference type="PANTHER" id="PTHR46796">
    <property type="entry name" value="HTH-TYPE TRANSCRIPTIONAL ACTIVATOR RHAS-RELATED"/>
    <property type="match status" value="1"/>
</dbReference>
<dbReference type="OrthoDB" id="9809338at2"/>
<keyword evidence="3" id="KW-0804">Transcription</keyword>
<dbReference type="EMBL" id="FRBQ01000003">
    <property type="protein sequence ID" value="SHM01973.1"/>
    <property type="molecule type" value="Genomic_DNA"/>
</dbReference>
<dbReference type="InterPro" id="IPR037923">
    <property type="entry name" value="HTH-like"/>
</dbReference>
<keyword evidence="1" id="KW-0805">Transcription regulation</keyword>
<protein>
    <submittedName>
        <fullName evidence="6">Transcriptional regulator, AraC family</fullName>
    </submittedName>
</protein>
<dbReference type="InterPro" id="IPR003313">
    <property type="entry name" value="AraC-bd"/>
</dbReference>
<keyword evidence="2" id="KW-0238">DNA-binding</keyword>
<dbReference type="InterPro" id="IPR009057">
    <property type="entry name" value="Homeodomain-like_sf"/>
</dbReference>
<dbReference type="Pfam" id="PF02311">
    <property type="entry name" value="AraC_binding"/>
    <property type="match status" value="1"/>
</dbReference>
<dbReference type="GO" id="GO:0043565">
    <property type="term" value="F:sequence-specific DNA binding"/>
    <property type="evidence" value="ECO:0007669"/>
    <property type="project" value="InterPro"/>
</dbReference>
<dbReference type="Pfam" id="PF12833">
    <property type="entry name" value="HTH_18"/>
    <property type="match status" value="1"/>
</dbReference>